<dbReference type="InterPro" id="IPR052901">
    <property type="entry name" value="Bact_TGase-like"/>
</dbReference>
<dbReference type="OrthoDB" id="9804023at2"/>
<evidence type="ECO:0000256" key="1">
    <source>
        <dbReference type="SAM" id="MobiDB-lite"/>
    </source>
</evidence>
<feature type="transmembrane region" description="Helical" evidence="2">
    <location>
        <begin position="93"/>
        <end position="116"/>
    </location>
</feature>
<dbReference type="InterPro" id="IPR002931">
    <property type="entry name" value="Transglutaminase-like"/>
</dbReference>
<feature type="compositionally biased region" description="Low complexity" evidence="1">
    <location>
        <begin position="564"/>
        <end position="585"/>
    </location>
</feature>
<accession>A0A4Z1DY02</accession>
<feature type="transmembrane region" description="Helical" evidence="2">
    <location>
        <begin position="147"/>
        <end position="168"/>
    </location>
</feature>
<dbReference type="InterPro" id="IPR021878">
    <property type="entry name" value="TgpA_N"/>
</dbReference>
<dbReference type="PANTHER" id="PTHR42736">
    <property type="entry name" value="PROTEIN-GLUTAMINE GAMMA-GLUTAMYLTRANSFERASE"/>
    <property type="match status" value="1"/>
</dbReference>
<comment type="caution">
    <text evidence="4">The sequence shown here is derived from an EMBL/GenBank/DDBJ whole genome shotgun (WGS) entry which is preliminary data.</text>
</comment>
<feature type="region of interest" description="Disordered" evidence="1">
    <location>
        <begin position="520"/>
        <end position="585"/>
    </location>
</feature>
<evidence type="ECO:0000256" key="2">
    <source>
        <dbReference type="SAM" id="Phobius"/>
    </source>
</evidence>
<keyword evidence="2" id="KW-0812">Transmembrane</keyword>
<sequence length="770" mass="79263">MTQLLAALTLLASLLAIDTVLVGSDWWLRPILAVSWVAGIGILLRRTRLPAVVVGLVQLVLLAGLLSLVFGLGPGDVGDQLRIAAAHIQVSGSPAGVVPAVEFVLTAAVGLLAVLVDALAARWPALVAVPAVGVLVTGATFDPGALPWQALALPGAAYVLMLAAAGRAQRPGEPSRLAQRRPSGADRSTVGVIGGVAVAVALVATAGATGIPADGRLERTNVPGAGAASPFTGLVGDLLRGEDRPLLSFTSPLGPRYLRTVALTEWTNNEGWSLADDPDRDRSDAGNGSASAGGGTEVLIESRGLTGRFLPVLEGTTEVLAASRPWYLDEQLGTWFRDDVEDVRDYVLAVDGALPTVDQLAADTVSPRREEVEVGDLADEVRQEALTQTAAHETPFAKALALQQWFTTPSNGFVYSLRVPEGTSGDALVDFLNLRRGYCEQYASAMAVMLRAIDIPARVVVGFGSGTLDADGVTTISSHNAHAWVEVRFDGAGWVRFDPTPGGGGQGGQAAPSIEGLPADAAVGQPEQPEATPTDPTAGEGAGEGGEPAEPTPAEPTAAPAPPEDGATDPGAPGSAAAPGADDGAAVSPWSHVGRGELALVVLLLLVTGPQAVRWIRGRRRTALAATGGPGAAEAAWQEIEDLALDHGAPVSPSATLRDAAATIADDARLGQLARERLEALVRATEQGWFGAGTGGADAGGADVPDAEDRARGEDLVRAVTDVALGLEHHRPPGPWRWWFPPSLRRSASRAGAGAGSRTPRRRRIGALAD</sequence>
<keyword evidence="2" id="KW-1133">Transmembrane helix</keyword>
<gene>
    <name evidence="4" type="ORF">SERN_2922</name>
</gene>
<organism evidence="4 5">
    <name type="scientific">Serinibacter arcticus</name>
    <dbReference type="NCBI Taxonomy" id="1655435"/>
    <lineage>
        <taxon>Bacteria</taxon>
        <taxon>Bacillati</taxon>
        <taxon>Actinomycetota</taxon>
        <taxon>Actinomycetes</taxon>
        <taxon>Micrococcales</taxon>
        <taxon>Beutenbergiaceae</taxon>
        <taxon>Serinibacter</taxon>
    </lineage>
</organism>
<reference evidence="4 5" key="1">
    <citation type="submission" date="2018-11" db="EMBL/GenBank/DDBJ databases">
        <title>Complete genome sequencing of the Actinobacteria Serinibacter sp. K3-2.</title>
        <authorList>
            <person name="Rakitin A.L."/>
            <person name="Beletsky A.V."/>
            <person name="Mardanov A.V."/>
            <person name="Ravin N.V."/>
            <person name="Gromova A.S."/>
            <person name="Filippova S.N."/>
            <person name="Gal'Chenko V.F."/>
        </authorList>
    </citation>
    <scope>NUCLEOTIDE SEQUENCE [LARGE SCALE GENOMIC DNA]</scope>
    <source>
        <strain evidence="4 5">K3-2</strain>
    </source>
</reference>
<dbReference type="Pfam" id="PF01841">
    <property type="entry name" value="Transglut_core"/>
    <property type="match status" value="1"/>
</dbReference>
<keyword evidence="5" id="KW-1185">Reference proteome</keyword>
<feature type="transmembrane region" description="Helical" evidence="2">
    <location>
        <begin position="123"/>
        <end position="141"/>
    </location>
</feature>
<dbReference type="SUPFAM" id="SSF54001">
    <property type="entry name" value="Cysteine proteinases"/>
    <property type="match status" value="1"/>
</dbReference>
<protein>
    <recommendedName>
        <fullName evidence="3">Transglutaminase-like domain-containing protein</fullName>
    </recommendedName>
</protein>
<dbReference type="InterPro" id="IPR038765">
    <property type="entry name" value="Papain-like_cys_pep_sf"/>
</dbReference>
<dbReference type="Gene3D" id="3.10.620.30">
    <property type="match status" value="1"/>
</dbReference>
<dbReference type="EMBL" id="RHPJ01000005">
    <property type="protein sequence ID" value="TGO03910.1"/>
    <property type="molecule type" value="Genomic_DNA"/>
</dbReference>
<dbReference type="RefSeq" id="WP_135850927.1">
    <property type="nucleotide sequence ID" value="NZ_RHPJ01000005.1"/>
</dbReference>
<evidence type="ECO:0000313" key="5">
    <source>
        <dbReference type="Proteomes" id="UP000297318"/>
    </source>
</evidence>
<evidence type="ECO:0000313" key="4">
    <source>
        <dbReference type="EMBL" id="TGO03910.1"/>
    </source>
</evidence>
<feature type="compositionally biased region" description="Low complexity" evidence="1">
    <location>
        <begin position="747"/>
        <end position="758"/>
    </location>
</feature>
<feature type="region of interest" description="Disordered" evidence="1">
    <location>
        <begin position="270"/>
        <end position="297"/>
    </location>
</feature>
<dbReference type="Proteomes" id="UP000297318">
    <property type="component" value="Unassembled WGS sequence"/>
</dbReference>
<feature type="domain" description="Transglutaminase-like" evidence="3">
    <location>
        <begin position="431"/>
        <end position="501"/>
    </location>
</feature>
<feature type="transmembrane region" description="Helical" evidence="2">
    <location>
        <begin position="51"/>
        <end position="73"/>
    </location>
</feature>
<feature type="compositionally biased region" description="Basic residues" evidence="1">
    <location>
        <begin position="759"/>
        <end position="770"/>
    </location>
</feature>
<keyword evidence="2" id="KW-0472">Membrane</keyword>
<name>A0A4Z1DY02_9MICO</name>
<feature type="transmembrane region" description="Helical" evidence="2">
    <location>
        <begin position="26"/>
        <end position="44"/>
    </location>
</feature>
<evidence type="ECO:0000259" key="3">
    <source>
        <dbReference type="SMART" id="SM00460"/>
    </source>
</evidence>
<feature type="transmembrane region" description="Helical" evidence="2">
    <location>
        <begin position="189"/>
        <end position="211"/>
    </location>
</feature>
<feature type="region of interest" description="Disordered" evidence="1">
    <location>
        <begin position="747"/>
        <end position="770"/>
    </location>
</feature>
<dbReference type="Pfam" id="PF11992">
    <property type="entry name" value="TgpA_N"/>
    <property type="match status" value="1"/>
</dbReference>
<dbReference type="AlphaFoldDB" id="A0A4Z1DY02"/>
<feature type="compositionally biased region" description="Pro residues" evidence="1">
    <location>
        <begin position="550"/>
        <end position="563"/>
    </location>
</feature>
<proteinExistence type="predicted"/>
<dbReference type="SMART" id="SM00460">
    <property type="entry name" value="TGc"/>
    <property type="match status" value="1"/>
</dbReference>
<dbReference type="PANTHER" id="PTHR42736:SF1">
    <property type="entry name" value="PROTEIN-GLUTAMINE GAMMA-GLUTAMYLTRANSFERASE"/>
    <property type="match status" value="1"/>
</dbReference>